<dbReference type="WBParaSite" id="nRc.2.0.1.t47725-RA">
    <property type="protein sequence ID" value="nRc.2.0.1.t47725-RA"/>
    <property type="gene ID" value="nRc.2.0.1.g47725"/>
</dbReference>
<dbReference type="InterPro" id="IPR050309">
    <property type="entry name" value="Type-B_Carboxylest/Lipase"/>
</dbReference>
<dbReference type="InterPro" id="IPR029058">
    <property type="entry name" value="AB_hydrolase_fold"/>
</dbReference>
<evidence type="ECO:0000313" key="4">
    <source>
        <dbReference type="WBParaSite" id="nRc.2.0.1.t47725-RA"/>
    </source>
</evidence>
<dbReference type="Proteomes" id="UP000887565">
    <property type="component" value="Unplaced"/>
</dbReference>
<reference evidence="4" key="1">
    <citation type="submission" date="2022-11" db="UniProtKB">
        <authorList>
            <consortium name="WormBaseParasite"/>
        </authorList>
    </citation>
    <scope>IDENTIFICATION</scope>
</reference>
<proteinExistence type="predicted"/>
<keyword evidence="1" id="KW-1133">Transmembrane helix</keyword>
<keyword evidence="3" id="KW-1185">Reference proteome</keyword>
<accession>A0A915L9C0</accession>
<feature type="domain" description="Carboxylesterase type B" evidence="2">
    <location>
        <begin position="37"/>
        <end position="181"/>
    </location>
</feature>
<dbReference type="SUPFAM" id="SSF53474">
    <property type="entry name" value="alpha/beta-Hydrolases"/>
    <property type="match status" value="1"/>
</dbReference>
<feature type="transmembrane region" description="Helical" evidence="1">
    <location>
        <begin position="12"/>
        <end position="30"/>
    </location>
</feature>
<protein>
    <submittedName>
        <fullName evidence="4">Carboxylesterase type B domain-containing protein</fullName>
    </submittedName>
</protein>
<organism evidence="3 4">
    <name type="scientific">Romanomermis culicivorax</name>
    <name type="common">Nematode worm</name>
    <dbReference type="NCBI Taxonomy" id="13658"/>
    <lineage>
        <taxon>Eukaryota</taxon>
        <taxon>Metazoa</taxon>
        <taxon>Ecdysozoa</taxon>
        <taxon>Nematoda</taxon>
        <taxon>Enoplea</taxon>
        <taxon>Dorylaimia</taxon>
        <taxon>Mermithida</taxon>
        <taxon>Mermithoidea</taxon>
        <taxon>Mermithidae</taxon>
        <taxon>Romanomermis</taxon>
    </lineage>
</organism>
<keyword evidence="1" id="KW-0812">Transmembrane</keyword>
<name>A0A915L9C0_ROMCU</name>
<sequence length="181" mass="20076">MIAGKYRLNSAFSFIYSFSAYYFLSIIIYTDGINSQNLIVATDVGRFQGRIARSANNLSVAVFVSVPYAQSPGQLPGTQRFSKTEALQMSEDLFDSTLVKPPCARFNIIDGVSFDQTSSEDCFYLTVLTPSLSNITCCSPVLFWIPDDGFSDGTTTNELDHEILIDNFVTKNIVIVLANFR</sequence>
<dbReference type="PANTHER" id="PTHR11559">
    <property type="entry name" value="CARBOXYLESTERASE"/>
    <property type="match status" value="1"/>
</dbReference>
<keyword evidence="1" id="KW-0472">Membrane</keyword>
<dbReference type="Pfam" id="PF00135">
    <property type="entry name" value="COesterase"/>
    <property type="match status" value="1"/>
</dbReference>
<evidence type="ECO:0000259" key="2">
    <source>
        <dbReference type="Pfam" id="PF00135"/>
    </source>
</evidence>
<dbReference type="AlphaFoldDB" id="A0A915L9C0"/>
<dbReference type="InterPro" id="IPR002018">
    <property type="entry name" value="CarbesteraseB"/>
</dbReference>
<dbReference type="Gene3D" id="3.40.50.1820">
    <property type="entry name" value="alpha/beta hydrolase"/>
    <property type="match status" value="1"/>
</dbReference>
<evidence type="ECO:0000313" key="3">
    <source>
        <dbReference type="Proteomes" id="UP000887565"/>
    </source>
</evidence>
<evidence type="ECO:0000256" key="1">
    <source>
        <dbReference type="SAM" id="Phobius"/>
    </source>
</evidence>